<accession>M4T221</accession>
<dbReference type="Proteomes" id="UP000007008">
    <property type="component" value="Segment"/>
</dbReference>
<sequence length="98" mass="11294">MGTTQAVSIARDIYRDTPNTFGHEEVDVDRRELKTLIGLVASQEMLQDSIHAARAQAYCDESKGMAHLWERLKVVEDQLRTMEEKYGEAVKSREYFTK</sequence>
<dbReference type="GeneID" id="13828909"/>
<dbReference type="RefSeq" id="YP_007518474.1">
    <property type="nucleotide sequence ID" value="NC_018850.2"/>
</dbReference>
<dbReference type="KEGG" id="vg:13828909"/>
<evidence type="ECO:0000313" key="2">
    <source>
        <dbReference type="Proteomes" id="UP000007008"/>
    </source>
</evidence>
<organism evidence="1 2">
    <name type="scientific">Pseudomonas phage UFV-P2</name>
    <dbReference type="NCBI Taxonomy" id="1235661"/>
    <lineage>
        <taxon>Viruses</taxon>
        <taxon>Duplodnaviria</taxon>
        <taxon>Heunggongvirae</taxon>
        <taxon>Uroviricota</taxon>
        <taxon>Caudoviricetes</taxon>
        <taxon>Vicosavirus</taxon>
        <taxon>Vicosavirus UFVP2</taxon>
    </lineage>
</organism>
<name>M4T221_9CAUD</name>
<proteinExistence type="predicted"/>
<dbReference type="OrthoDB" id="13687at10239"/>
<keyword evidence="2" id="KW-1185">Reference proteome</keyword>
<dbReference type="EMBL" id="JX863101">
    <property type="protein sequence ID" value="AGH62716.1"/>
    <property type="molecule type" value="Genomic_DNA"/>
</dbReference>
<protein>
    <submittedName>
        <fullName evidence="1">Uncharacterized protein</fullName>
    </submittedName>
</protein>
<reference evidence="1 2" key="1">
    <citation type="journal article" date="2013" name="Genome Announc.">
        <title>Complete Genome Sequence of the Pseudomonas fluorescens Bacteriophage UFV-P2.</title>
        <authorList>
            <person name="Eller M.R."/>
            <person name="Salgado R.L."/>
            <person name="Vidigal P.M."/>
            <person name="Alves M.P."/>
            <person name="Dias R.S."/>
            <person name="de Oliveira L.L."/>
            <person name="da Silva C.C."/>
            <person name="de Carvalho A.F."/>
            <person name="De Paula S.O."/>
        </authorList>
    </citation>
    <scope>NUCLEOTIDE SEQUENCE [LARGE SCALE GENOMIC DNA]</scope>
</reference>
<evidence type="ECO:0000313" key="1">
    <source>
        <dbReference type="EMBL" id="AGH62716.1"/>
    </source>
</evidence>